<dbReference type="AlphaFoldDB" id="A0A0H3K4T9"/>
<dbReference type="RefSeq" id="WP_011244294.1">
    <property type="nucleotide sequence ID" value="NC_006576.1"/>
</dbReference>
<evidence type="ECO:0000313" key="1">
    <source>
        <dbReference type="EMBL" id="BAD80174.1"/>
    </source>
</evidence>
<dbReference type="KEGG" id="syc:syc1984_c"/>
<dbReference type="Proteomes" id="UP000001175">
    <property type="component" value="Chromosome"/>
</dbReference>
<organism evidence="1 2">
    <name type="scientific">Synechococcus sp. (strain ATCC 27144 / PCC 6301 / SAUG 1402/1)</name>
    <name type="common">Anacystis nidulans</name>
    <dbReference type="NCBI Taxonomy" id="269084"/>
    <lineage>
        <taxon>Bacteria</taxon>
        <taxon>Bacillati</taxon>
        <taxon>Cyanobacteriota</taxon>
        <taxon>Cyanophyceae</taxon>
        <taxon>Synechococcales</taxon>
        <taxon>Synechococcaceae</taxon>
        <taxon>Synechococcus</taxon>
    </lineage>
</organism>
<accession>A0A0H3K4T9</accession>
<proteinExistence type="predicted"/>
<name>A0A0H3K4T9_SYNP6</name>
<gene>
    <name evidence="1" type="ordered locus">syc1984_c</name>
</gene>
<protein>
    <submittedName>
        <fullName evidence="1">Uncharacterized protein</fullName>
    </submittedName>
</protein>
<evidence type="ECO:0000313" key="2">
    <source>
        <dbReference type="Proteomes" id="UP000001175"/>
    </source>
</evidence>
<dbReference type="eggNOG" id="ENOG50338NW">
    <property type="taxonomic scope" value="Bacteria"/>
</dbReference>
<reference evidence="1 2" key="1">
    <citation type="journal article" date="2007" name="Photosyn. Res.">
        <title>Complete nucleotide sequence of the freshwater unicellular cyanobacterium Synechococcus elongatus PCC 6301 chromosome: gene content and organization.</title>
        <authorList>
            <person name="Sugita C."/>
            <person name="Ogata K."/>
            <person name="Shikata M."/>
            <person name="Jikuya H."/>
            <person name="Takano J."/>
            <person name="Furumichi M."/>
            <person name="Kanehisa M."/>
            <person name="Omata T."/>
            <person name="Sugiura M."/>
            <person name="Sugita M."/>
        </authorList>
    </citation>
    <scope>NUCLEOTIDE SEQUENCE [LARGE SCALE GENOMIC DNA]</scope>
    <source>
        <strain evidence="2">ATCC 27144 / PCC 6301 / SAUG 1402/1</strain>
    </source>
</reference>
<sequence length="122" mass="13474">MDPYPINCTEPQLGANNSSPKPLALRLSFEWGGGILWADDAASRDRFDVGAIEDQLPLSQSLRQQLDQLSLWHDTALDWNDPAGPSPWTAEESAQFEVAAQAALQALRLELGPSYSVRYHPL</sequence>
<dbReference type="EMBL" id="AP008231">
    <property type="protein sequence ID" value="BAD80174.1"/>
    <property type="molecule type" value="Genomic_DNA"/>
</dbReference>